<dbReference type="SUPFAM" id="SSF54593">
    <property type="entry name" value="Glyoxalase/Bleomycin resistance protein/Dihydroxybiphenyl dioxygenase"/>
    <property type="match status" value="1"/>
</dbReference>
<dbReference type="InterPro" id="IPR037523">
    <property type="entry name" value="VOC_core"/>
</dbReference>
<sequence length="157" mass="16829">MMNTDTRGIPDRYGYAAIAHIMVDGADAAISFYAEAFGAQELFRIARPDGSILHAEISIGGSVVMVGDAEGPFQSPARAHGTTVGLHVFVEDVDAFHARALDAGAESLQAPADMFYGARQAMIRDPFGHVWAFLTQQEDIPPKEIVRRGTELLSPAG</sequence>
<dbReference type="InterPro" id="IPR029068">
    <property type="entry name" value="Glyas_Bleomycin-R_OHBP_Dase"/>
</dbReference>
<gene>
    <name evidence="2" type="ORF">GCM10010411_20700</name>
</gene>
<dbReference type="Pfam" id="PF00903">
    <property type="entry name" value="Glyoxalase"/>
    <property type="match status" value="1"/>
</dbReference>
<dbReference type="InterPro" id="IPR004360">
    <property type="entry name" value="Glyas_Fos-R_dOase_dom"/>
</dbReference>
<name>A0ABP6BXL8_9ACTN</name>
<dbReference type="CDD" id="cd07246">
    <property type="entry name" value="VOC_like"/>
    <property type="match status" value="1"/>
</dbReference>
<dbReference type="PANTHER" id="PTHR34109">
    <property type="entry name" value="BNAUNNG04460D PROTEIN-RELATED"/>
    <property type="match status" value="1"/>
</dbReference>
<dbReference type="PROSITE" id="PS51819">
    <property type="entry name" value="VOC"/>
    <property type="match status" value="1"/>
</dbReference>
<accession>A0ABP6BXL8</accession>
<organism evidence="2 3">
    <name type="scientific">Actinomadura fulvescens</name>
    <dbReference type="NCBI Taxonomy" id="46160"/>
    <lineage>
        <taxon>Bacteria</taxon>
        <taxon>Bacillati</taxon>
        <taxon>Actinomycetota</taxon>
        <taxon>Actinomycetes</taxon>
        <taxon>Streptosporangiales</taxon>
        <taxon>Thermomonosporaceae</taxon>
        <taxon>Actinomadura</taxon>
    </lineage>
</organism>
<feature type="domain" description="VOC" evidence="1">
    <location>
        <begin position="14"/>
        <end position="136"/>
    </location>
</feature>
<comment type="caution">
    <text evidence="2">The sequence shown here is derived from an EMBL/GenBank/DDBJ whole genome shotgun (WGS) entry which is preliminary data.</text>
</comment>
<evidence type="ECO:0000313" key="3">
    <source>
        <dbReference type="Proteomes" id="UP001501509"/>
    </source>
</evidence>
<dbReference type="Gene3D" id="3.30.720.120">
    <property type="match status" value="1"/>
</dbReference>
<evidence type="ECO:0000313" key="2">
    <source>
        <dbReference type="EMBL" id="GAA2587722.1"/>
    </source>
</evidence>
<dbReference type="PANTHER" id="PTHR34109:SF1">
    <property type="entry name" value="VOC DOMAIN-CONTAINING PROTEIN"/>
    <property type="match status" value="1"/>
</dbReference>
<proteinExistence type="predicted"/>
<dbReference type="RefSeq" id="WP_344539983.1">
    <property type="nucleotide sequence ID" value="NZ_BAAATD010000002.1"/>
</dbReference>
<dbReference type="Gene3D" id="3.30.720.110">
    <property type="match status" value="1"/>
</dbReference>
<protein>
    <submittedName>
        <fullName evidence="2">VOC family protein</fullName>
    </submittedName>
</protein>
<dbReference type="Proteomes" id="UP001501509">
    <property type="component" value="Unassembled WGS sequence"/>
</dbReference>
<keyword evidence="3" id="KW-1185">Reference proteome</keyword>
<dbReference type="EMBL" id="BAAATD010000002">
    <property type="protein sequence ID" value="GAA2587722.1"/>
    <property type="molecule type" value="Genomic_DNA"/>
</dbReference>
<evidence type="ECO:0000259" key="1">
    <source>
        <dbReference type="PROSITE" id="PS51819"/>
    </source>
</evidence>
<reference evidence="3" key="1">
    <citation type="journal article" date="2019" name="Int. J. Syst. Evol. Microbiol.">
        <title>The Global Catalogue of Microorganisms (GCM) 10K type strain sequencing project: providing services to taxonomists for standard genome sequencing and annotation.</title>
        <authorList>
            <consortium name="The Broad Institute Genomics Platform"/>
            <consortium name="The Broad Institute Genome Sequencing Center for Infectious Disease"/>
            <person name="Wu L."/>
            <person name="Ma J."/>
        </authorList>
    </citation>
    <scope>NUCLEOTIDE SEQUENCE [LARGE SCALE GENOMIC DNA]</scope>
    <source>
        <strain evidence="3">JCM 6833</strain>
    </source>
</reference>